<protein>
    <submittedName>
        <fullName evidence="2">Uncharacterized protein</fullName>
    </submittedName>
</protein>
<dbReference type="EMBL" id="JAATIZ010000001">
    <property type="protein sequence ID" value="NJB64112.1"/>
    <property type="molecule type" value="Genomic_DNA"/>
</dbReference>
<accession>A0ABX0WQ03</accession>
<dbReference type="RefSeq" id="WP_167660355.1">
    <property type="nucleotide sequence ID" value="NZ_BMCQ01000002.1"/>
</dbReference>
<reference evidence="2 3" key="1">
    <citation type="submission" date="2020-03" db="EMBL/GenBank/DDBJ databases">
        <title>Genomic Encyclopedia of Type Strains, Phase IV (KMG-IV): sequencing the most valuable type-strain genomes for metagenomic binning, comparative biology and taxonomic classification.</title>
        <authorList>
            <person name="Goeker M."/>
        </authorList>
    </citation>
    <scope>NUCLEOTIDE SEQUENCE [LARGE SCALE GENOMIC DNA]</scope>
    <source>
        <strain evidence="2 3">DSM 26613</strain>
    </source>
</reference>
<feature type="region of interest" description="Disordered" evidence="1">
    <location>
        <begin position="1"/>
        <end position="58"/>
    </location>
</feature>
<gene>
    <name evidence="2" type="ORF">GGR41_000333</name>
</gene>
<dbReference type="Proteomes" id="UP000783934">
    <property type="component" value="Unassembled WGS sequence"/>
</dbReference>
<organism evidence="2 3">
    <name type="scientific">Paenalcaligenes hominis</name>
    <dbReference type="NCBI Taxonomy" id="643674"/>
    <lineage>
        <taxon>Bacteria</taxon>
        <taxon>Pseudomonadati</taxon>
        <taxon>Pseudomonadota</taxon>
        <taxon>Betaproteobacteria</taxon>
        <taxon>Burkholderiales</taxon>
        <taxon>Alcaligenaceae</taxon>
        <taxon>Paenalcaligenes</taxon>
    </lineage>
</organism>
<evidence type="ECO:0000313" key="2">
    <source>
        <dbReference type="EMBL" id="NJB64112.1"/>
    </source>
</evidence>
<sequence length="58" mass="6515">MNTDERFSAERAQRASTAKRIDDHESTKQTRLVNDQQQVPSHPQPDALLARNDQAAIG</sequence>
<evidence type="ECO:0000256" key="1">
    <source>
        <dbReference type="SAM" id="MobiDB-lite"/>
    </source>
</evidence>
<keyword evidence="3" id="KW-1185">Reference proteome</keyword>
<feature type="compositionally biased region" description="Polar residues" evidence="1">
    <location>
        <begin position="29"/>
        <end position="41"/>
    </location>
</feature>
<proteinExistence type="predicted"/>
<name>A0ABX0WQ03_9BURK</name>
<evidence type="ECO:0000313" key="3">
    <source>
        <dbReference type="Proteomes" id="UP000783934"/>
    </source>
</evidence>
<feature type="compositionally biased region" description="Basic and acidic residues" evidence="1">
    <location>
        <begin position="1"/>
        <end position="28"/>
    </location>
</feature>
<comment type="caution">
    <text evidence="2">The sequence shown here is derived from an EMBL/GenBank/DDBJ whole genome shotgun (WGS) entry which is preliminary data.</text>
</comment>